<evidence type="ECO:0000313" key="2">
    <source>
        <dbReference type="EMBL" id="MBX44695.1"/>
    </source>
</evidence>
<sequence length="34" mass="3719">MADFSSFTSSPIPTPTRKGKKKILPHPCFALTLT</sequence>
<feature type="compositionally biased region" description="Low complexity" evidence="1">
    <location>
        <begin position="1"/>
        <end position="11"/>
    </location>
</feature>
<proteinExistence type="predicted"/>
<accession>A0A2P2NQH1</accession>
<dbReference type="EMBL" id="GGEC01064211">
    <property type="protein sequence ID" value="MBX44695.1"/>
    <property type="molecule type" value="Transcribed_RNA"/>
</dbReference>
<feature type="region of interest" description="Disordered" evidence="1">
    <location>
        <begin position="1"/>
        <end position="21"/>
    </location>
</feature>
<evidence type="ECO:0000256" key="1">
    <source>
        <dbReference type="SAM" id="MobiDB-lite"/>
    </source>
</evidence>
<name>A0A2P2NQH1_RHIMU</name>
<dbReference type="AlphaFoldDB" id="A0A2P2NQH1"/>
<reference evidence="2" key="1">
    <citation type="submission" date="2018-02" db="EMBL/GenBank/DDBJ databases">
        <title>Rhizophora mucronata_Transcriptome.</title>
        <authorList>
            <person name="Meera S.P."/>
            <person name="Sreeshan A."/>
            <person name="Augustine A."/>
        </authorList>
    </citation>
    <scope>NUCLEOTIDE SEQUENCE</scope>
    <source>
        <tissue evidence="2">Leaf</tissue>
    </source>
</reference>
<protein>
    <submittedName>
        <fullName evidence="2">Uncharacterized protein</fullName>
    </submittedName>
</protein>
<organism evidence="2">
    <name type="scientific">Rhizophora mucronata</name>
    <name type="common">Asiatic mangrove</name>
    <dbReference type="NCBI Taxonomy" id="61149"/>
    <lineage>
        <taxon>Eukaryota</taxon>
        <taxon>Viridiplantae</taxon>
        <taxon>Streptophyta</taxon>
        <taxon>Embryophyta</taxon>
        <taxon>Tracheophyta</taxon>
        <taxon>Spermatophyta</taxon>
        <taxon>Magnoliopsida</taxon>
        <taxon>eudicotyledons</taxon>
        <taxon>Gunneridae</taxon>
        <taxon>Pentapetalae</taxon>
        <taxon>rosids</taxon>
        <taxon>fabids</taxon>
        <taxon>Malpighiales</taxon>
        <taxon>Rhizophoraceae</taxon>
        <taxon>Rhizophora</taxon>
    </lineage>
</organism>